<geneLocation type="plasmid" evidence="2">
    <name>unnamed3</name>
</geneLocation>
<keyword evidence="2" id="KW-0614">Plasmid</keyword>
<reference evidence="2 3" key="1">
    <citation type="submission" date="2019-03" db="EMBL/GenBank/DDBJ databases">
        <title>Efficiently degradation of phenoxyalkanoic acid herbicides by Cupriavidus oxalaticus strain X32.</title>
        <authorList>
            <person name="Sheng X."/>
        </authorList>
    </citation>
    <scope>NUCLEOTIDE SEQUENCE [LARGE SCALE GENOMIC DNA]</scope>
    <source>
        <strain evidence="2 3">X32</strain>
        <plasmid evidence="2 3">unnamed3</plasmid>
    </source>
</reference>
<dbReference type="OrthoDB" id="10001030at2"/>
<dbReference type="Proteomes" id="UP000295294">
    <property type="component" value="Plasmid unnamed3"/>
</dbReference>
<evidence type="ECO:0000313" key="3">
    <source>
        <dbReference type="Proteomes" id="UP000295294"/>
    </source>
</evidence>
<name>A0A4P7LKP8_9BURK</name>
<sequence length="121" mass="13556">MTTRVDVAPPIKRASPGGGRRVLRPRRPLTERELDKVFPRIKKRILKGGEPFGVFAMKRGHGRTFVLLGKSSPEFSVQLRVNEARQHLVAIYDGTTNLGYVWDDLTSFDRPAERSAPAKAS</sequence>
<accession>A0A4P7LKP8</accession>
<proteinExistence type="predicted"/>
<protein>
    <submittedName>
        <fullName evidence="2">Uncharacterized protein</fullName>
    </submittedName>
</protein>
<gene>
    <name evidence="2" type="ORF">E0W60_34330</name>
</gene>
<feature type="region of interest" description="Disordered" evidence="1">
    <location>
        <begin position="1"/>
        <end position="23"/>
    </location>
</feature>
<dbReference type="KEGG" id="cox:E0W60_34330"/>
<dbReference type="EMBL" id="CP038638">
    <property type="protein sequence ID" value="QBY56138.1"/>
    <property type="molecule type" value="Genomic_DNA"/>
</dbReference>
<dbReference type="RefSeq" id="WP_135707303.1">
    <property type="nucleotide sequence ID" value="NZ_CP038638.1"/>
</dbReference>
<evidence type="ECO:0000313" key="2">
    <source>
        <dbReference type="EMBL" id="QBY56138.1"/>
    </source>
</evidence>
<organism evidence="2 3">
    <name type="scientific">Cupriavidus oxalaticus</name>
    <dbReference type="NCBI Taxonomy" id="96344"/>
    <lineage>
        <taxon>Bacteria</taxon>
        <taxon>Pseudomonadati</taxon>
        <taxon>Pseudomonadota</taxon>
        <taxon>Betaproteobacteria</taxon>
        <taxon>Burkholderiales</taxon>
        <taxon>Burkholderiaceae</taxon>
        <taxon>Cupriavidus</taxon>
    </lineage>
</organism>
<dbReference type="AlphaFoldDB" id="A0A4P7LKP8"/>
<evidence type="ECO:0000256" key="1">
    <source>
        <dbReference type="SAM" id="MobiDB-lite"/>
    </source>
</evidence>